<dbReference type="GO" id="GO:0008233">
    <property type="term" value="F:peptidase activity"/>
    <property type="evidence" value="ECO:0007669"/>
    <property type="project" value="UniProtKB-KW"/>
</dbReference>
<dbReference type="PANTHER" id="PTHR13604:SF0">
    <property type="entry name" value="ABASIC SITE PROCESSING PROTEIN HMCES"/>
    <property type="match status" value="1"/>
</dbReference>
<evidence type="ECO:0000256" key="4">
    <source>
        <dbReference type="ARBA" id="ARBA00022801"/>
    </source>
</evidence>
<reference evidence="9" key="1">
    <citation type="submission" date="2024-06" db="EMBL/GenBank/DDBJ databases">
        <title>Caulobacter inopinatus, sp. nov.</title>
        <authorList>
            <person name="Donachie S.P."/>
        </authorList>
    </citation>
    <scope>NUCLEOTIDE SEQUENCE</scope>
    <source>
        <strain evidence="9">73W</strain>
    </source>
</reference>
<dbReference type="InterPro" id="IPR036590">
    <property type="entry name" value="SRAP-like"/>
</dbReference>
<evidence type="ECO:0000256" key="3">
    <source>
        <dbReference type="ARBA" id="ARBA00022763"/>
    </source>
</evidence>
<evidence type="ECO:0000256" key="2">
    <source>
        <dbReference type="ARBA" id="ARBA00022670"/>
    </source>
</evidence>
<evidence type="ECO:0000256" key="7">
    <source>
        <dbReference type="ARBA" id="ARBA00023239"/>
    </source>
</evidence>
<evidence type="ECO:0000313" key="9">
    <source>
        <dbReference type="EMBL" id="XDO98376.1"/>
    </source>
</evidence>
<dbReference type="RefSeq" id="WP_369062232.1">
    <property type="nucleotide sequence ID" value="NZ_CP158375.1"/>
</dbReference>
<gene>
    <name evidence="9" type="ORF">ABOZ73_08175</name>
</gene>
<sequence length="249" mass="27640">MCNLYEMMKVRAEAAAIVRAMGDRNNNQPPMPEVYPNYAAPIVTRAADGSRQMQDAVWGMPSSKKALFDAASKRADKLRAKGQDVDFAQLLRMEPDKGVTNVRNTSSPHWKPWLGPGHRCLVPFTAFSEPDQVGRTLRPIWFSLSEERPLAFFAGIWKPAHSCVRKIKDGEVTCDVYGFLTTEANAEVGAYHDKAMPVILTSEAERDLWLSDAPWAEVAHLQRPLPDGALKIVAAPAKEEAQPSQARLL</sequence>
<dbReference type="PANTHER" id="PTHR13604">
    <property type="entry name" value="DC12-RELATED"/>
    <property type="match status" value="1"/>
</dbReference>
<keyword evidence="7" id="KW-0456">Lyase</keyword>
<dbReference type="Gene3D" id="3.90.1680.20">
    <property type="match status" value="2"/>
</dbReference>
<keyword evidence="4 8" id="KW-0378">Hydrolase</keyword>
<keyword evidence="3" id="KW-0227">DNA damage</keyword>
<dbReference type="GO" id="GO:0106300">
    <property type="term" value="P:protein-DNA covalent cross-linking repair"/>
    <property type="evidence" value="ECO:0007669"/>
    <property type="project" value="InterPro"/>
</dbReference>
<evidence type="ECO:0000256" key="6">
    <source>
        <dbReference type="ARBA" id="ARBA00023125"/>
    </source>
</evidence>
<keyword evidence="5" id="KW-0190">Covalent protein-DNA linkage</keyword>
<dbReference type="InterPro" id="IPR003738">
    <property type="entry name" value="SRAP"/>
</dbReference>
<dbReference type="EMBL" id="CP158375">
    <property type="protein sequence ID" value="XDO98376.1"/>
    <property type="molecule type" value="Genomic_DNA"/>
</dbReference>
<keyword evidence="2 8" id="KW-0645">Protease</keyword>
<dbReference type="AlphaFoldDB" id="A0AB39KYX4"/>
<dbReference type="Pfam" id="PF02586">
    <property type="entry name" value="SRAP"/>
    <property type="match status" value="1"/>
</dbReference>
<name>A0AB39KYX4_9CAUL</name>
<comment type="similarity">
    <text evidence="1 8">Belongs to the SOS response-associated peptidase family.</text>
</comment>
<dbReference type="GO" id="GO:0016829">
    <property type="term" value="F:lyase activity"/>
    <property type="evidence" value="ECO:0007669"/>
    <property type="project" value="UniProtKB-KW"/>
</dbReference>
<proteinExistence type="inferred from homology"/>
<evidence type="ECO:0000256" key="8">
    <source>
        <dbReference type="RuleBase" id="RU364100"/>
    </source>
</evidence>
<dbReference type="EC" id="3.4.-.-" evidence="8"/>
<dbReference type="SUPFAM" id="SSF143081">
    <property type="entry name" value="BB1717-like"/>
    <property type="match status" value="1"/>
</dbReference>
<dbReference type="GO" id="GO:0003697">
    <property type="term" value="F:single-stranded DNA binding"/>
    <property type="evidence" value="ECO:0007669"/>
    <property type="project" value="InterPro"/>
</dbReference>
<organism evidence="9">
    <name type="scientific">Caulobacter sp. 73W</name>
    <dbReference type="NCBI Taxonomy" id="3161137"/>
    <lineage>
        <taxon>Bacteria</taxon>
        <taxon>Pseudomonadati</taxon>
        <taxon>Pseudomonadota</taxon>
        <taxon>Alphaproteobacteria</taxon>
        <taxon>Caulobacterales</taxon>
        <taxon>Caulobacteraceae</taxon>
        <taxon>Caulobacter</taxon>
    </lineage>
</organism>
<accession>A0AB39KYX4</accession>
<protein>
    <recommendedName>
        <fullName evidence="8">Abasic site processing protein</fullName>
        <ecNumber evidence="8">3.4.-.-</ecNumber>
    </recommendedName>
</protein>
<keyword evidence="6" id="KW-0238">DNA-binding</keyword>
<evidence type="ECO:0000256" key="1">
    <source>
        <dbReference type="ARBA" id="ARBA00008136"/>
    </source>
</evidence>
<dbReference type="GO" id="GO:0006508">
    <property type="term" value="P:proteolysis"/>
    <property type="evidence" value="ECO:0007669"/>
    <property type="project" value="UniProtKB-KW"/>
</dbReference>
<evidence type="ECO:0000256" key="5">
    <source>
        <dbReference type="ARBA" id="ARBA00023124"/>
    </source>
</evidence>